<dbReference type="EMBL" id="NEVH01013957">
    <property type="protein sequence ID" value="PNF28309.1"/>
    <property type="molecule type" value="Genomic_DNA"/>
</dbReference>
<keyword evidence="7" id="KW-1185">Reference proteome</keyword>
<proteinExistence type="inferred from homology"/>
<dbReference type="SUPFAM" id="SSF75620">
    <property type="entry name" value="Release factor"/>
    <property type="match status" value="1"/>
</dbReference>
<protein>
    <recommendedName>
        <fullName evidence="5">Prokaryotic-type class I peptide chain release factors domain-containing protein</fullName>
    </recommendedName>
</protein>
<dbReference type="AlphaFoldDB" id="A0A2J7QIA8"/>
<keyword evidence="3" id="KW-0809">Transit peptide</keyword>
<dbReference type="Gene3D" id="3.30.160.20">
    <property type="match status" value="1"/>
</dbReference>
<evidence type="ECO:0000256" key="3">
    <source>
        <dbReference type="ARBA" id="ARBA00022946"/>
    </source>
</evidence>
<reference evidence="6 7" key="1">
    <citation type="submission" date="2017-12" db="EMBL/GenBank/DDBJ databases">
        <title>Hemimetabolous genomes reveal molecular basis of termite eusociality.</title>
        <authorList>
            <person name="Harrison M.C."/>
            <person name="Jongepier E."/>
            <person name="Robertson H.M."/>
            <person name="Arning N."/>
            <person name="Bitard-Feildel T."/>
            <person name="Chao H."/>
            <person name="Childers C.P."/>
            <person name="Dinh H."/>
            <person name="Doddapaneni H."/>
            <person name="Dugan S."/>
            <person name="Gowin J."/>
            <person name="Greiner C."/>
            <person name="Han Y."/>
            <person name="Hu H."/>
            <person name="Hughes D.S.T."/>
            <person name="Huylmans A.-K."/>
            <person name="Kemena C."/>
            <person name="Kremer L.P.M."/>
            <person name="Lee S.L."/>
            <person name="Lopez-Ezquerra A."/>
            <person name="Mallet L."/>
            <person name="Monroy-Kuhn J.M."/>
            <person name="Moser A."/>
            <person name="Murali S.C."/>
            <person name="Muzny D.M."/>
            <person name="Otani S."/>
            <person name="Piulachs M.-D."/>
            <person name="Poelchau M."/>
            <person name="Qu J."/>
            <person name="Schaub F."/>
            <person name="Wada-Katsumata A."/>
            <person name="Worley K.C."/>
            <person name="Xie Q."/>
            <person name="Ylla G."/>
            <person name="Poulsen M."/>
            <person name="Gibbs R.A."/>
            <person name="Schal C."/>
            <person name="Richards S."/>
            <person name="Belles X."/>
            <person name="Korb J."/>
            <person name="Bornberg-Bauer E."/>
        </authorList>
    </citation>
    <scope>NUCLEOTIDE SEQUENCE [LARGE SCALE GENOMIC DNA]</scope>
    <source>
        <tissue evidence="6">Whole body</tissue>
    </source>
</reference>
<evidence type="ECO:0000313" key="6">
    <source>
        <dbReference type="EMBL" id="PNF28309.1"/>
    </source>
</evidence>
<comment type="subcellular location">
    <subcellularLocation>
        <location evidence="1">Mitochondrion</location>
    </subcellularLocation>
</comment>
<organism evidence="6 7">
    <name type="scientific">Cryptotermes secundus</name>
    <dbReference type="NCBI Taxonomy" id="105785"/>
    <lineage>
        <taxon>Eukaryota</taxon>
        <taxon>Metazoa</taxon>
        <taxon>Ecdysozoa</taxon>
        <taxon>Arthropoda</taxon>
        <taxon>Hexapoda</taxon>
        <taxon>Insecta</taxon>
        <taxon>Pterygota</taxon>
        <taxon>Neoptera</taxon>
        <taxon>Polyneoptera</taxon>
        <taxon>Dictyoptera</taxon>
        <taxon>Blattodea</taxon>
        <taxon>Blattoidea</taxon>
        <taxon>Termitoidae</taxon>
        <taxon>Kalotermitidae</taxon>
        <taxon>Cryptotermitinae</taxon>
        <taxon>Cryptotermes</taxon>
    </lineage>
</organism>
<sequence length="153" mass="17551">MLARIYFQQQPSFLLHLSSVKINVSECINISVRNKHKLDYSRVPKLKEEDLDEQFVRGTGPGGQAVNKTNNCVVLVHKPTGIAVKCHKSRLQEENRKLARNTLITKLDNFLNGELSIEAQERAVMIKKSKEKSRRQQKLAELKAKWKEKEGLT</sequence>
<dbReference type="InParanoid" id="A0A2J7QIA8"/>
<comment type="caution">
    <text evidence="6">The sequence shown here is derived from an EMBL/GenBank/DDBJ whole genome shotgun (WGS) entry which is preliminary data.</text>
</comment>
<evidence type="ECO:0000256" key="4">
    <source>
        <dbReference type="ARBA" id="ARBA00023128"/>
    </source>
</evidence>
<dbReference type="Proteomes" id="UP000235965">
    <property type="component" value="Unassembled WGS sequence"/>
</dbReference>
<evidence type="ECO:0000259" key="5">
    <source>
        <dbReference type="Pfam" id="PF00472"/>
    </source>
</evidence>
<gene>
    <name evidence="6" type="ORF">B7P43_G05451</name>
</gene>
<dbReference type="GO" id="GO:0003747">
    <property type="term" value="F:translation release factor activity"/>
    <property type="evidence" value="ECO:0007669"/>
    <property type="project" value="InterPro"/>
</dbReference>
<feature type="domain" description="Prokaryotic-type class I peptide chain release factors" evidence="5">
    <location>
        <begin position="45"/>
        <end position="136"/>
    </location>
</feature>
<dbReference type="InterPro" id="IPR000352">
    <property type="entry name" value="Pep_chain_release_fac_I"/>
</dbReference>
<dbReference type="GO" id="GO:0005739">
    <property type="term" value="C:mitochondrion"/>
    <property type="evidence" value="ECO:0007669"/>
    <property type="project" value="UniProtKB-SubCell"/>
</dbReference>
<dbReference type="PANTHER" id="PTHR46203">
    <property type="entry name" value="PROBABLE PEPTIDE CHAIN RELEASE FACTOR C12ORF65"/>
    <property type="match status" value="1"/>
</dbReference>
<evidence type="ECO:0000313" key="7">
    <source>
        <dbReference type="Proteomes" id="UP000235965"/>
    </source>
</evidence>
<dbReference type="InterPro" id="IPR045853">
    <property type="entry name" value="Pep_chain_release_fac_I_sf"/>
</dbReference>
<evidence type="ECO:0000256" key="1">
    <source>
        <dbReference type="ARBA" id="ARBA00004173"/>
    </source>
</evidence>
<comment type="similarity">
    <text evidence="2">Belongs to the prokaryotic/mitochondrial release factor family.</text>
</comment>
<dbReference type="Pfam" id="PF00472">
    <property type="entry name" value="RF-1"/>
    <property type="match status" value="1"/>
</dbReference>
<accession>A0A2J7QIA8</accession>
<keyword evidence="4" id="KW-0496">Mitochondrion</keyword>
<evidence type="ECO:0000256" key="2">
    <source>
        <dbReference type="ARBA" id="ARBA00010835"/>
    </source>
</evidence>
<dbReference type="OrthoDB" id="277888at2759"/>
<dbReference type="PANTHER" id="PTHR46203:SF1">
    <property type="entry name" value="MITOCHONDRIAL TRANSLATION RELEASE FACTOR IN RESCUE"/>
    <property type="match status" value="1"/>
</dbReference>
<name>A0A2J7QIA8_9NEOP</name>
<dbReference type="FunCoup" id="A0A2J7QIA8">
    <property type="interactions" value="837"/>
</dbReference>
<dbReference type="InterPro" id="IPR052405">
    <property type="entry name" value="Mito_Transl_Release_Factor"/>
</dbReference>